<accession>G5AI89</accession>
<name>G5AI89_PHYSP</name>
<evidence type="ECO:0000256" key="1">
    <source>
        <dbReference type="SAM" id="MobiDB-lite"/>
    </source>
</evidence>
<reference evidence="2 4" key="1">
    <citation type="journal article" date="2006" name="Science">
        <title>Phytophthora genome sequences uncover evolutionary origins and mechanisms of pathogenesis.</title>
        <authorList>
            <person name="Tyler B.M."/>
            <person name="Tripathy S."/>
            <person name="Zhang X."/>
            <person name="Dehal P."/>
            <person name="Jiang R.H."/>
            <person name="Aerts A."/>
            <person name="Arredondo F.D."/>
            <person name="Baxter L."/>
            <person name="Bensasson D."/>
            <person name="Beynon J.L."/>
            <person name="Chapman J."/>
            <person name="Damasceno C.M."/>
            <person name="Dorrance A.E."/>
            <person name="Dou D."/>
            <person name="Dickerman A.W."/>
            <person name="Dubchak I.L."/>
            <person name="Garbelotto M."/>
            <person name="Gijzen M."/>
            <person name="Gordon S.G."/>
            <person name="Govers F."/>
            <person name="Grunwald N.J."/>
            <person name="Huang W."/>
            <person name="Ivors K.L."/>
            <person name="Jones R.W."/>
            <person name="Kamoun S."/>
            <person name="Krampis K."/>
            <person name="Lamour K.H."/>
            <person name="Lee M.K."/>
            <person name="McDonald W.H."/>
            <person name="Medina M."/>
            <person name="Meijer H.J."/>
            <person name="Nordberg E.K."/>
            <person name="Maclean D.J."/>
            <person name="Ospina-Giraldo M.D."/>
            <person name="Morris P.F."/>
            <person name="Phuntumart V."/>
            <person name="Putnam N.H."/>
            <person name="Rash S."/>
            <person name="Rose J.K."/>
            <person name="Sakihama Y."/>
            <person name="Salamov A.A."/>
            <person name="Savidor A."/>
            <person name="Scheuring C.F."/>
            <person name="Smith B.M."/>
            <person name="Sobral B.W."/>
            <person name="Terry A."/>
            <person name="Torto-Alalibo T.A."/>
            <person name="Win J."/>
            <person name="Xu Z."/>
            <person name="Zhang H."/>
            <person name="Grigoriev I.V."/>
            <person name="Rokhsar D.S."/>
            <person name="Boore J.L."/>
        </authorList>
    </citation>
    <scope>NUCLEOTIDE SEQUENCE [LARGE SCALE GENOMIC DNA]</scope>
    <source>
        <strain evidence="2 4">P6497</strain>
    </source>
</reference>
<feature type="region of interest" description="Disordered" evidence="1">
    <location>
        <begin position="354"/>
        <end position="374"/>
    </location>
</feature>
<organism evidence="4">
    <name type="scientific">Phytophthora sojae (strain P6497)</name>
    <name type="common">Soybean stem and root rot agent</name>
    <name type="synonym">Phytophthora megasperma f. sp. glycines</name>
    <dbReference type="NCBI Taxonomy" id="1094619"/>
    <lineage>
        <taxon>Eukaryota</taxon>
        <taxon>Sar</taxon>
        <taxon>Stramenopiles</taxon>
        <taxon>Oomycota</taxon>
        <taxon>Peronosporomycetes</taxon>
        <taxon>Peronosporales</taxon>
        <taxon>Peronosporaceae</taxon>
        <taxon>Phytophthora</taxon>
    </lineage>
</organism>
<gene>
    <name evidence="3" type="ORF">PHYSODRAFT_331990</name>
    <name evidence="2" type="ORF">PHYSODRAFT_342999</name>
</gene>
<dbReference type="AlphaFoldDB" id="G5AI89"/>
<dbReference type="EMBL" id="JH159174">
    <property type="protein sequence ID" value="EGZ04814.1"/>
    <property type="molecule type" value="Genomic_DNA"/>
</dbReference>
<sequence>MVRPVFQRAPSRTNTVDDVDERNTSFLRNLQSSHAYSPETSLQPDTDMLDLSEENTSGVPHTGAHSNSKPQRRVRAPSDDVKAVESPPLGKRRYSARSQAEDLNTLMPIIKKKPSHFRSQRRREQCRINQIRSEKSVRDLQRDIPVLELQRARLQYGDQQDVWGVVIEYFKMFRFGVLVPTTVKLEGAQAGALTSEAGPYNVEVEQLAFLRSSLASDVVLGERSGVEALMDQWRWYSTYFDNLYFQLERIKRVSDKFVRVSATLSVTVSEATLEGIFPYLTSEPLKSKLLRQTLRLPCVVCFEWDAVNNCVARLETTVDFINPLTKLLGNLTDVAAVLELAHISRDGVVGRPGQMAQLQDKEAQRRATGGARTQ</sequence>
<proteinExistence type="predicted"/>
<evidence type="ECO:0000313" key="3">
    <source>
        <dbReference type="EMBL" id="EGZ18135.1"/>
    </source>
</evidence>
<dbReference type="RefSeq" id="XP_009539790.1">
    <property type="nucleotide sequence ID" value="XM_009541495.1"/>
</dbReference>
<dbReference type="RefSeq" id="XP_009527193.1">
    <property type="nucleotide sequence ID" value="XM_009528898.1"/>
</dbReference>
<protein>
    <submittedName>
        <fullName evidence="2">Uncharacterized protein</fullName>
    </submittedName>
</protein>
<feature type="compositionally biased region" description="Polar residues" evidence="1">
    <location>
        <begin position="54"/>
        <end position="69"/>
    </location>
</feature>
<dbReference type="EMBL" id="JH159154">
    <property type="protein sequence ID" value="EGZ18135.1"/>
    <property type="molecule type" value="Genomic_DNA"/>
</dbReference>
<feature type="compositionally biased region" description="Polar residues" evidence="1">
    <location>
        <begin position="24"/>
        <end position="44"/>
    </location>
</feature>
<keyword evidence="4" id="KW-1185">Reference proteome</keyword>
<dbReference type="Proteomes" id="UP000002640">
    <property type="component" value="Unassembled WGS sequence"/>
</dbReference>
<dbReference type="GeneID" id="20646372"/>
<dbReference type="InParanoid" id="G5AI89"/>
<dbReference type="KEGG" id="psoj:PHYSODRAFT_331990"/>
<reference evidence="2" key="2">
    <citation type="submission" date="2011-09" db="EMBL/GenBank/DDBJ databases">
        <authorList>
            <consortium name="US DOE Joint Genome Institute (JGI-PGF)"/>
            <person name="Aerts A."/>
            <person name="Grimwood J."/>
            <person name="Schmutz J."/>
            <person name="Lucas S."/>
            <person name="Hammon N."/>
            <person name="Glavina del Rio T."/>
            <person name="Dalin E."/>
            <person name="Tice H."/>
            <person name="Pitluck S."/>
            <person name="Dehal P."/>
            <person name="Chapman J."/>
            <person name="Putman N.H."/>
            <person name="Salamov A.A."/>
            <person name="Terry A."/>
            <person name="Rokhsar D.S."/>
            <person name="Boore J.L."/>
            <person name="Tripathy S."/>
            <person name="Tyler B.M."/>
            <person name="Grigoriev I.V."/>
        </authorList>
    </citation>
    <scope>NUCLEOTIDE SEQUENCE</scope>
    <source>
        <strain evidence="2">P6497</strain>
    </source>
</reference>
<evidence type="ECO:0000313" key="2">
    <source>
        <dbReference type="EMBL" id="EGZ04814.1"/>
    </source>
</evidence>
<dbReference type="KEGG" id="psoj:PHYSODRAFT_342999"/>
<evidence type="ECO:0000313" key="4">
    <source>
        <dbReference type="Proteomes" id="UP000002640"/>
    </source>
</evidence>
<dbReference type="GeneID" id="20648430"/>
<feature type="region of interest" description="Disordered" evidence="1">
    <location>
        <begin position="1"/>
        <end position="94"/>
    </location>
</feature>